<sequence>MSLPQIIIKKILTYYFYDINRGWKNINSSVTIFYQMYQIALVSKKWNEKILSTLKLERNFVLYENDYRPRLLNIYRNIKLQRVGNFEYSNEISILELVNRNVIHNQFTNLSEITVSKEYPISPFPVISLNHLHLKKLIVNTNDGFLSLTPIIKSLSFPNLTTLKISAAFLYNEDLESPIQSLTKLSIFDIKDSYQDRVKSFIGSHSNIQYLKLHDHQNLTSDFISTLKEHESLSHLVLSSDLPIKVDMIIQLLDNNIKLKKLVINQYISSITSPITTITNGTLTSLSYCNLKKQNNLPEYPIYNNDIFSLEPDSLTHSTEKPKFINIIKLLEAWDKISLNELNIFDINGKQSIFKVISNQQICKILLKLSLNIDTLSLVYKNADIELILNHSSLLQSLILTNTNEMVIDIDWYDVFQAIDKHGSIRELKLINIYTISIGLLSQLFSKKHATLTTIAYVHENCRYLTNIQLAQNQKFFREFYEKIALNTSIQSITFSTSIPLVDLANAMAFILKFNRNLRYLDLNLNPKITKITDQYNFSFVKLLSNALLLNQTIQTLVIEDALFKIEPLHSLMIQKAISNK</sequence>
<dbReference type="Proteomes" id="UP000076078">
    <property type="component" value="Unassembled WGS sequence"/>
</dbReference>
<accession>A0A151Z8G7</accession>
<name>A0A151Z8G7_TIELA</name>
<protein>
    <submittedName>
        <fullName evidence="1">Uncharacterized protein</fullName>
    </submittedName>
</protein>
<comment type="caution">
    <text evidence="1">The sequence shown here is derived from an EMBL/GenBank/DDBJ whole genome shotgun (WGS) entry which is preliminary data.</text>
</comment>
<keyword evidence="2" id="KW-1185">Reference proteome</keyword>
<reference evidence="1 2" key="1">
    <citation type="submission" date="2015-12" db="EMBL/GenBank/DDBJ databases">
        <title>Dictyostelia acquired genes for synthesis and detection of signals that induce cell-type specialization by lateral gene transfer from prokaryotes.</title>
        <authorList>
            <person name="Gloeckner G."/>
            <person name="Schaap P."/>
        </authorList>
    </citation>
    <scope>NUCLEOTIDE SEQUENCE [LARGE SCALE GENOMIC DNA]</scope>
    <source>
        <strain evidence="1 2">TK</strain>
    </source>
</reference>
<evidence type="ECO:0000313" key="1">
    <source>
        <dbReference type="EMBL" id="KYQ90094.1"/>
    </source>
</evidence>
<organism evidence="1 2">
    <name type="scientific">Tieghemostelium lacteum</name>
    <name type="common">Slime mold</name>
    <name type="synonym">Dictyostelium lacteum</name>
    <dbReference type="NCBI Taxonomy" id="361077"/>
    <lineage>
        <taxon>Eukaryota</taxon>
        <taxon>Amoebozoa</taxon>
        <taxon>Evosea</taxon>
        <taxon>Eumycetozoa</taxon>
        <taxon>Dictyostelia</taxon>
        <taxon>Dictyosteliales</taxon>
        <taxon>Raperosteliaceae</taxon>
        <taxon>Tieghemostelium</taxon>
    </lineage>
</organism>
<dbReference type="Gene3D" id="3.80.10.10">
    <property type="entry name" value="Ribonuclease Inhibitor"/>
    <property type="match status" value="1"/>
</dbReference>
<gene>
    <name evidence="1" type="ORF">DLAC_08679</name>
</gene>
<dbReference type="EMBL" id="LODT01000037">
    <property type="protein sequence ID" value="KYQ90094.1"/>
    <property type="molecule type" value="Genomic_DNA"/>
</dbReference>
<dbReference type="InterPro" id="IPR032675">
    <property type="entry name" value="LRR_dom_sf"/>
</dbReference>
<dbReference type="AlphaFoldDB" id="A0A151Z8G7"/>
<dbReference type="SUPFAM" id="SSF52047">
    <property type="entry name" value="RNI-like"/>
    <property type="match status" value="2"/>
</dbReference>
<proteinExistence type="predicted"/>
<evidence type="ECO:0000313" key="2">
    <source>
        <dbReference type="Proteomes" id="UP000076078"/>
    </source>
</evidence>
<dbReference type="InParanoid" id="A0A151Z8G7"/>